<organism evidence="3 4">
    <name type="scientific">Mycena metata</name>
    <dbReference type="NCBI Taxonomy" id="1033252"/>
    <lineage>
        <taxon>Eukaryota</taxon>
        <taxon>Fungi</taxon>
        <taxon>Dikarya</taxon>
        <taxon>Basidiomycota</taxon>
        <taxon>Agaricomycotina</taxon>
        <taxon>Agaricomycetes</taxon>
        <taxon>Agaricomycetidae</taxon>
        <taxon>Agaricales</taxon>
        <taxon>Marasmiineae</taxon>
        <taxon>Mycenaceae</taxon>
        <taxon>Mycena</taxon>
    </lineage>
</organism>
<gene>
    <name evidence="3" type="ORF">B0H16DRAFT_1432972</name>
</gene>
<evidence type="ECO:0000313" key="3">
    <source>
        <dbReference type="EMBL" id="KAJ7719146.1"/>
    </source>
</evidence>
<proteinExistence type="inferred from homology"/>
<dbReference type="Gene3D" id="3.40.50.720">
    <property type="entry name" value="NAD(P)-binding Rossmann-like Domain"/>
    <property type="match status" value="1"/>
</dbReference>
<dbReference type="PANTHER" id="PTHR24320">
    <property type="entry name" value="RETINOL DEHYDROGENASE"/>
    <property type="match status" value="1"/>
</dbReference>
<dbReference type="AlphaFoldDB" id="A0AAD7MJH0"/>
<name>A0AAD7MJH0_9AGAR</name>
<evidence type="ECO:0000256" key="2">
    <source>
        <dbReference type="ARBA" id="ARBA00023002"/>
    </source>
</evidence>
<evidence type="ECO:0000313" key="4">
    <source>
        <dbReference type="Proteomes" id="UP001215598"/>
    </source>
</evidence>
<sequence>MSGIVPTFSFTTTADEVATAFAAEIEGKNVLITGTSLNGIGFETARVIAKYANLVIITGYNAERLERSVDAINKEVPNANVYPLTLDLSSLAGVRKAADVVNASPEPLHVLIHNAAAAIGPFGLTVDKLENQFATDHVGPFLLTKLLAPKLLAAATSEYTPRVVFVASAAHALGPGVDFELLAHPDPQTYKSSTAYFQAKSANILAAIELSKRSKGAINAYSLHPGIIATNIARKEEAVADLQALGILGPDGLPDHEKFQWKTLPQGAATTVAAAFDPRLNDKPGSYLEDSSVANNSVAAHSSDPVNAEKLWSVTEKIIGESFIF</sequence>
<dbReference type="InterPro" id="IPR036291">
    <property type="entry name" value="NAD(P)-bd_dom_sf"/>
</dbReference>
<comment type="similarity">
    <text evidence="1">Belongs to the short-chain dehydrogenases/reductases (SDR) family.</text>
</comment>
<comment type="caution">
    <text evidence="3">The sequence shown here is derived from an EMBL/GenBank/DDBJ whole genome shotgun (WGS) entry which is preliminary data.</text>
</comment>
<dbReference type="EMBL" id="JARKIB010000256">
    <property type="protein sequence ID" value="KAJ7719146.1"/>
    <property type="molecule type" value="Genomic_DNA"/>
</dbReference>
<reference evidence="3" key="1">
    <citation type="submission" date="2023-03" db="EMBL/GenBank/DDBJ databases">
        <title>Massive genome expansion in bonnet fungi (Mycena s.s.) driven by repeated elements and novel gene families across ecological guilds.</title>
        <authorList>
            <consortium name="Lawrence Berkeley National Laboratory"/>
            <person name="Harder C.B."/>
            <person name="Miyauchi S."/>
            <person name="Viragh M."/>
            <person name="Kuo A."/>
            <person name="Thoen E."/>
            <person name="Andreopoulos B."/>
            <person name="Lu D."/>
            <person name="Skrede I."/>
            <person name="Drula E."/>
            <person name="Henrissat B."/>
            <person name="Morin E."/>
            <person name="Kohler A."/>
            <person name="Barry K."/>
            <person name="LaButti K."/>
            <person name="Morin E."/>
            <person name="Salamov A."/>
            <person name="Lipzen A."/>
            <person name="Mereny Z."/>
            <person name="Hegedus B."/>
            <person name="Baldrian P."/>
            <person name="Stursova M."/>
            <person name="Weitz H."/>
            <person name="Taylor A."/>
            <person name="Grigoriev I.V."/>
            <person name="Nagy L.G."/>
            <person name="Martin F."/>
            <person name="Kauserud H."/>
        </authorList>
    </citation>
    <scope>NUCLEOTIDE SEQUENCE</scope>
    <source>
        <strain evidence="3">CBHHK182m</strain>
    </source>
</reference>
<keyword evidence="4" id="KW-1185">Reference proteome</keyword>
<evidence type="ECO:0008006" key="5">
    <source>
        <dbReference type="Google" id="ProtNLM"/>
    </source>
</evidence>
<keyword evidence="2" id="KW-0560">Oxidoreductase</keyword>
<dbReference type="Pfam" id="PF00106">
    <property type="entry name" value="adh_short"/>
    <property type="match status" value="1"/>
</dbReference>
<dbReference type="Proteomes" id="UP001215598">
    <property type="component" value="Unassembled WGS sequence"/>
</dbReference>
<dbReference type="GO" id="GO:0016491">
    <property type="term" value="F:oxidoreductase activity"/>
    <property type="evidence" value="ECO:0007669"/>
    <property type="project" value="UniProtKB-KW"/>
</dbReference>
<accession>A0AAD7MJH0</accession>
<dbReference type="SUPFAM" id="SSF51735">
    <property type="entry name" value="NAD(P)-binding Rossmann-fold domains"/>
    <property type="match status" value="1"/>
</dbReference>
<protein>
    <recommendedName>
        <fullName evidence="5">Short-chain dehydrogenase/reductase family protein</fullName>
    </recommendedName>
</protein>
<evidence type="ECO:0000256" key="1">
    <source>
        <dbReference type="ARBA" id="ARBA00006484"/>
    </source>
</evidence>
<dbReference type="InterPro" id="IPR002347">
    <property type="entry name" value="SDR_fam"/>
</dbReference>
<dbReference type="PANTHER" id="PTHR24320:SF283">
    <property type="entry name" value="RETINOL DEHYDROGENASE 11"/>
    <property type="match status" value="1"/>
</dbReference>